<feature type="transmembrane region" description="Helical" evidence="1">
    <location>
        <begin position="83"/>
        <end position="105"/>
    </location>
</feature>
<comment type="caution">
    <text evidence="2">The sequence shown here is derived from an EMBL/GenBank/DDBJ whole genome shotgun (WGS) entry which is preliminary data.</text>
</comment>
<accession>A0A482WUS1</accession>
<dbReference type="InterPro" id="IPR036181">
    <property type="entry name" value="MIT_dom_sf"/>
</dbReference>
<evidence type="ECO:0000313" key="3">
    <source>
        <dbReference type="Proteomes" id="UP000291343"/>
    </source>
</evidence>
<dbReference type="Gene3D" id="1.20.58.80">
    <property type="entry name" value="Phosphotransferase system, lactose/cellobiose-type IIA subunit"/>
    <property type="match status" value="2"/>
</dbReference>
<keyword evidence="1" id="KW-0812">Transmembrane</keyword>
<evidence type="ECO:0008006" key="4">
    <source>
        <dbReference type="Google" id="ProtNLM"/>
    </source>
</evidence>
<dbReference type="SUPFAM" id="SSF116846">
    <property type="entry name" value="MIT domain"/>
    <property type="match status" value="2"/>
</dbReference>
<organism evidence="2 3">
    <name type="scientific">Laodelphax striatellus</name>
    <name type="common">Small brown planthopper</name>
    <name type="synonym">Delphax striatella</name>
    <dbReference type="NCBI Taxonomy" id="195883"/>
    <lineage>
        <taxon>Eukaryota</taxon>
        <taxon>Metazoa</taxon>
        <taxon>Ecdysozoa</taxon>
        <taxon>Arthropoda</taxon>
        <taxon>Hexapoda</taxon>
        <taxon>Insecta</taxon>
        <taxon>Pterygota</taxon>
        <taxon>Neoptera</taxon>
        <taxon>Paraneoptera</taxon>
        <taxon>Hemiptera</taxon>
        <taxon>Auchenorrhyncha</taxon>
        <taxon>Fulgoroidea</taxon>
        <taxon>Delphacidae</taxon>
        <taxon>Criomorphinae</taxon>
        <taxon>Laodelphax</taxon>
    </lineage>
</organism>
<dbReference type="EMBL" id="QKKF02024779">
    <property type="protein sequence ID" value="RZF37254.1"/>
    <property type="molecule type" value="Genomic_DNA"/>
</dbReference>
<keyword evidence="3" id="KW-1185">Reference proteome</keyword>
<keyword evidence="1" id="KW-1133">Transmembrane helix</keyword>
<sequence length="278" mass="30975">MKPFCSPPDPRGPRSLATSHGSCWPACWSANAARRIDFDVFFAQSADRSGACRRRHAPMHTVCGWLAEAVRLDQLRRCPRRSILYIECALAISVAACQTWVVLLASKKTKKKKAALKARLRQYLDRAEALLPVTKHTEMHPTSSLATLSLPKDDSMVCWIATLPSTQNFGSKSRRGINVQATPVLADALDTVATAEMYVAEGYYVAAYGKLEFALNVLIDALMKEPPGPRRQHLHVQVLEWLNQATRVRALIDASENEFLSEVELLQNRDDSKVCSLQ</sequence>
<proteinExistence type="predicted"/>
<name>A0A482WUS1_LAOST</name>
<dbReference type="Proteomes" id="UP000291343">
    <property type="component" value="Unassembled WGS sequence"/>
</dbReference>
<keyword evidence="1" id="KW-0472">Membrane</keyword>
<gene>
    <name evidence="2" type="ORF">LSTR_LSTR008226</name>
</gene>
<evidence type="ECO:0000256" key="1">
    <source>
        <dbReference type="SAM" id="Phobius"/>
    </source>
</evidence>
<dbReference type="AlphaFoldDB" id="A0A482WUS1"/>
<protein>
    <recommendedName>
        <fullName evidence="4">MIT domain-containing protein</fullName>
    </recommendedName>
</protein>
<reference evidence="2 3" key="1">
    <citation type="journal article" date="2017" name="Gigascience">
        <title>Genome sequence of the small brown planthopper, Laodelphax striatellus.</title>
        <authorList>
            <person name="Zhu J."/>
            <person name="Jiang F."/>
            <person name="Wang X."/>
            <person name="Yang P."/>
            <person name="Bao Y."/>
            <person name="Zhao W."/>
            <person name="Wang W."/>
            <person name="Lu H."/>
            <person name="Wang Q."/>
            <person name="Cui N."/>
            <person name="Li J."/>
            <person name="Chen X."/>
            <person name="Luo L."/>
            <person name="Yu J."/>
            <person name="Kang L."/>
            <person name="Cui F."/>
        </authorList>
    </citation>
    <scope>NUCLEOTIDE SEQUENCE [LARGE SCALE GENOMIC DNA]</scope>
    <source>
        <strain evidence="2">Lst14</strain>
    </source>
</reference>
<evidence type="ECO:0000313" key="2">
    <source>
        <dbReference type="EMBL" id="RZF37254.1"/>
    </source>
</evidence>
<dbReference type="STRING" id="195883.A0A482WUS1"/>
<dbReference type="InParanoid" id="A0A482WUS1"/>